<name>A0A9N9P639_9GLOM</name>
<reference evidence="1" key="1">
    <citation type="submission" date="2021-06" db="EMBL/GenBank/DDBJ databases">
        <authorList>
            <person name="Kallberg Y."/>
            <person name="Tangrot J."/>
            <person name="Rosling A."/>
        </authorList>
    </citation>
    <scope>NUCLEOTIDE SEQUENCE</scope>
    <source>
        <strain evidence="1">MA453B</strain>
    </source>
</reference>
<dbReference type="OrthoDB" id="2454747at2759"/>
<evidence type="ECO:0000313" key="2">
    <source>
        <dbReference type="Proteomes" id="UP000789405"/>
    </source>
</evidence>
<dbReference type="Proteomes" id="UP000789405">
    <property type="component" value="Unassembled WGS sequence"/>
</dbReference>
<sequence length="144" mass="16647">TNVKKRPTLLSREGRALSSLFPDEAKQDINIVISRRYIRPANTSVLKIYDQEMNNQGDDNQYNNEERYDDLYEEIYANGNCKNGESNSVCYGNSPDKKSGELVKCDITNEEKSKAANYLIHSFDNFEQMLIQEGYDIEIQRPYS</sequence>
<dbReference type="EMBL" id="CAJVPY010042646">
    <property type="protein sequence ID" value="CAG8807510.1"/>
    <property type="molecule type" value="Genomic_DNA"/>
</dbReference>
<evidence type="ECO:0000313" key="1">
    <source>
        <dbReference type="EMBL" id="CAG8807510.1"/>
    </source>
</evidence>
<comment type="caution">
    <text evidence="1">The sequence shown here is derived from an EMBL/GenBank/DDBJ whole genome shotgun (WGS) entry which is preliminary data.</text>
</comment>
<proteinExistence type="predicted"/>
<protein>
    <submittedName>
        <fullName evidence="1">9754_t:CDS:1</fullName>
    </submittedName>
</protein>
<dbReference type="AlphaFoldDB" id="A0A9N9P639"/>
<accession>A0A9N9P639</accession>
<gene>
    <name evidence="1" type="ORF">DERYTH_LOCUS24692</name>
</gene>
<organism evidence="1 2">
    <name type="scientific">Dentiscutata erythropus</name>
    <dbReference type="NCBI Taxonomy" id="1348616"/>
    <lineage>
        <taxon>Eukaryota</taxon>
        <taxon>Fungi</taxon>
        <taxon>Fungi incertae sedis</taxon>
        <taxon>Mucoromycota</taxon>
        <taxon>Glomeromycotina</taxon>
        <taxon>Glomeromycetes</taxon>
        <taxon>Diversisporales</taxon>
        <taxon>Gigasporaceae</taxon>
        <taxon>Dentiscutata</taxon>
    </lineage>
</organism>
<feature type="non-terminal residue" evidence="1">
    <location>
        <position position="1"/>
    </location>
</feature>
<keyword evidence="2" id="KW-1185">Reference proteome</keyword>